<evidence type="ECO:0000259" key="1">
    <source>
        <dbReference type="Pfam" id="PF13304"/>
    </source>
</evidence>
<dbReference type="SUPFAM" id="SSF52540">
    <property type="entry name" value="P-loop containing nucleoside triphosphate hydrolases"/>
    <property type="match status" value="1"/>
</dbReference>
<dbReference type="GO" id="GO:0005524">
    <property type="term" value="F:ATP binding"/>
    <property type="evidence" value="ECO:0007669"/>
    <property type="project" value="InterPro"/>
</dbReference>
<proteinExistence type="predicted"/>
<protein>
    <recommendedName>
        <fullName evidence="1">ATPase AAA-type core domain-containing protein</fullName>
    </recommendedName>
</protein>
<dbReference type="GO" id="GO:0016887">
    <property type="term" value="F:ATP hydrolysis activity"/>
    <property type="evidence" value="ECO:0007669"/>
    <property type="project" value="InterPro"/>
</dbReference>
<feature type="non-terminal residue" evidence="2">
    <location>
        <position position="1"/>
    </location>
</feature>
<feature type="non-terminal residue" evidence="2">
    <location>
        <position position="293"/>
    </location>
</feature>
<dbReference type="EMBL" id="BART01019724">
    <property type="protein sequence ID" value="GAG95456.1"/>
    <property type="molecule type" value="Genomic_DNA"/>
</dbReference>
<dbReference type="InterPro" id="IPR003959">
    <property type="entry name" value="ATPase_AAA_core"/>
</dbReference>
<dbReference type="AlphaFoldDB" id="X1DGD6"/>
<gene>
    <name evidence="2" type="ORF">S01H4_36833</name>
</gene>
<dbReference type="PANTHER" id="PTHR43581">
    <property type="entry name" value="ATP/GTP PHOSPHATASE"/>
    <property type="match status" value="1"/>
</dbReference>
<dbReference type="PANTHER" id="PTHR43581:SF4">
    <property type="entry name" value="ATP_GTP PHOSPHATASE"/>
    <property type="match status" value="1"/>
</dbReference>
<name>X1DGD6_9ZZZZ</name>
<sequence>PDGQKQEIWFNFKENFESVFGGILIRVDNEIQYELNQRRYSLSSVGGGHASWFRLLWQISQNKDKILLLEEPESHMHSRLAKSVGLFLHEAVKNNQIFFTTHSTVFLDQCSYNEIWLVKYLEADGTKVQRIENFENLRDIALMLGITPSDILQSNNILFIEGQSDKTYIQAAARLMDIKLFPTRVGVLPFEGIGKGRFHLEVFREAVTVAGTPFFVLLDGDVDAKKKKVELLKEGLVTKDQILNLNRRDIENFYPENLFFEALNELYHFNEQESDLIRDAISSDTCAKQIDNV</sequence>
<comment type="caution">
    <text evidence="2">The sequence shown here is derived from an EMBL/GenBank/DDBJ whole genome shotgun (WGS) entry which is preliminary data.</text>
</comment>
<dbReference type="InterPro" id="IPR051396">
    <property type="entry name" value="Bact_Antivir_Def_Nuclease"/>
</dbReference>
<organism evidence="2">
    <name type="scientific">marine sediment metagenome</name>
    <dbReference type="NCBI Taxonomy" id="412755"/>
    <lineage>
        <taxon>unclassified sequences</taxon>
        <taxon>metagenomes</taxon>
        <taxon>ecological metagenomes</taxon>
    </lineage>
</organism>
<reference evidence="2" key="1">
    <citation type="journal article" date="2014" name="Front. Microbiol.">
        <title>High frequency of phylogenetically diverse reductive dehalogenase-homologous genes in deep subseafloor sedimentary metagenomes.</title>
        <authorList>
            <person name="Kawai M."/>
            <person name="Futagami T."/>
            <person name="Toyoda A."/>
            <person name="Takaki Y."/>
            <person name="Nishi S."/>
            <person name="Hori S."/>
            <person name="Arai W."/>
            <person name="Tsubouchi T."/>
            <person name="Morono Y."/>
            <person name="Uchiyama I."/>
            <person name="Ito T."/>
            <person name="Fujiyama A."/>
            <person name="Inagaki F."/>
            <person name="Takami H."/>
        </authorList>
    </citation>
    <scope>NUCLEOTIDE SEQUENCE</scope>
    <source>
        <strain evidence="2">Expedition CK06-06</strain>
    </source>
</reference>
<dbReference type="InterPro" id="IPR027417">
    <property type="entry name" value="P-loop_NTPase"/>
</dbReference>
<evidence type="ECO:0000313" key="2">
    <source>
        <dbReference type="EMBL" id="GAG95456.1"/>
    </source>
</evidence>
<dbReference type="Pfam" id="PF13304">
    <property type="entry name" value="AAA_21"/>
    <property type="match status" value="1"/>
</dbReference>
<feature type="domain" description="ATPase AAA-type core" evidence="1">
    <location>
        <begin position="41"/>
        <end position="108"/>
    </location>
</feature>
<accession>X1DGD6</accession>
<dbReference type="Gene3D" id="3.40.50.300">
    <property type="entry name" value="P-loop containing nucleotide triphosphate hydrolases"/>
    <property type="match status" value="1"/>
</dbReference>